<protein>
    <recommendedName>
        <fullName evidence="3">Ubiquitin-conjugating enzyme E2C-binding protein</fullName>
    </recommendedName>
</protein>
<name>A0A0L0HVH4_SPIPD</name>
<dbReference type="InParanoid" id="A0A0L0HVH4"/>
<dbReference type="Proteomes" id="UP000053201">
    <property type="component" value="Unassembled WGS sequence"/>
</dbReference>
<evidence type="ECO:0000313" key="2">
    <source>
        <dbReference type="Proteomes" id="UP000053201"/>
    </source>
</evidence>
<dbReference type="OMA" id="KAHATYR"/>
<dbReference type="InterPro" id="IPR019193">
    <property type="entry name" value="UBQ-conj_enz_E2-bd_prot"/>
</dbReference>
<organism evidence="1 2">
    <name type="scientific">Spizellomyces punctatus (strain DAOM BR117)</name>
    <dbReference type="NCBI Taxonomy" id="645134"/>
    <lineage>
        <taxon>Eukaryota</taxon>
        <taxon>Fungi</taxon>
        <taxon>Fungi incertae sedis</taxon>
        <taxon>Chytridiomycota</taxon>
        <taxon>Chytridiomycota incertae sedis</taxon>
        <taxon>Chytridiomycetes</taxon>
        <taxon>Spizellomycetales</taxon>
        <taxon>Spizellomycetaceae</taxon>
        <taxon>Spizellomyces</taxon>
    </lineage>
</organism>
<feature type="non-terminal residue" evidence="1">
    <location>
        <position position="1"/>
    </location>
</feature>
<dbReference type="GO" id="GO:0005829">
    <property type="term" value="C:cytosol"/>
    <property type="evidence" value="ECO:0007669"/>
    <property type="project" value="TreeGrafter"/>
</dbReference>
<dbReference type="STRING" id="645134.A0A0L0HVH4"/>
<dbReference type="GO" id="GO:0006513">
    <property type="term" value="P:protein monoubiquitination"/>
    <property type="evidence" value="ECO:0007669"/>
    <property type="project" value="TreeGrafter"/>
</dbReference>
<dbReference type="EMBL" id="KQ257450">
    <property type="protein sequence ID" value="KND05067.1"/>
    <property type="molecule type" value="Genomic_DNA"/>
</dbReference>
<accession>A0A0L0HVH4</accession>
<reference evidence="1 2" key="1">
    <citation type="submission" date="2009-08" db="EMBL/GenBank/DDBJ databases">
        <title>The Genome Sequence of Spizellomyces punctatus strain DAOM BR117.</title>
        <authorList>
            <consortium name="The Broad Institute Genome Sequencing Platform"/>
            <person name="Russ C."/>
            <person name="Cuomo C."/>
            <person name="Shea T."/>
            <person name="Young S.K."/>
            <person name="Zeng Q."/>
            <person name="Koehrsen M."/>
            <person name="Haas B."/>
            <person name="Borodovsky M."/>
            <person name="Guigo R."/>
            <person name="Alvarado L."/>
            <person name="Berlin A."/>
            <person name="Bochicchio J."/>
            <person name="Borenstein D."/>
            <person name="Chapman S."/>
            <person name="Chen Z."/>
            <person name="Engels R."/>
            <person name="Freedman E."/>
            <person name="Gellesch M."/>
            <person name="Goldberg J."/>
            <person name="Griggs A."/>
            <person name="Gujja S."/>
            <person name="Heiman D."/>
            <person name="Hepburn T."/>
            <person name="Howarth C."/>
            <person name="Jen D."/>
            <person name="Larson L."/>
            <person name="Lewis B."/>
            <person name="Mehta T."/>
            <person name="Park D."/>
            <person name="Pearson M."/>
            <person name="Roberts A."/>
            <person name="Saif S."/>
            <person name="Shenoy N."/>
            <person name="Sisk P."/>
            <person name="Stolte C."/>
            <person name="Sykes S."/>
            <person name="Thomson T."/>
            <person name="Walk T."/>
            <person name="White J."/>
            <person name="Yandava C."/>
            <person name="Burger G."/>
            <person name="Gray M.W."/>
            <person name="Holland P.W.H."/>
            <person name="King N."/>
            <person name="Lang F.B.F."/>
            <person name="Roger A.J."/>
            <person name="Ruiz-Trillo I."/>
            <person name="Lander E."/>
            <person name="Nusbaum C."/>
        </authorList>
    </citation>
    <scope>NUCLEOTIDE SEQUENCE [LARGE SCALE GENOMIC DNA]</scope>
    <source>
        <strain evidence="1 2">DAOM BR117</strain>
    </source>
</reference>
<dbReference type="OrthoDB" id="66510at2759"/>
<dbReference type="AlphaFoldDB" id="A0A0L0HVH4"/>
<dbReference type="GeneID" id="27684451"/>
<dbReference type="VEuPathDB" id="FungiDB:SPPG_00742"/>
<dbReference type="PANTHER" id="PTHR31531">
    <property type="entry name" value="E3 UBIQUITIN-PROTEIN LIGASE E3D FAMILY MEMBER"/>
    <property type="match status" value="1"/>
</dbReference>
<dbReference type="GO" id="GO:0043161">
    <property type="term" value="P:proteasome-mediated ubiquitin-dependent protein catabolic process"/>
    <property type="evidence" value="ECO:0007669"/>
    <property type="project" value="TreeGrafter"/>
</dbReference>
<dbReference type="RefSeq" id="XP_016613106.1">
    <property type="nucleotide sequence ID" value="XM_016749071.1"/>
</dbReference>
<proteinExistence type="predicted"/>
<dbReference type="GO" id="GO:0051865">
    <property type="term" value="P:protein autoubiquitination"/>
    <property type="evidence" value="ECO:0007669"/>
    <property type="project" value="TreeGrafter"/>
</dbReference>
<dbReference type="eggNOG" id="KOG4784">
    <property type="taxonomic scope" value="Eukaryota"/>
</dbReference>
<evidence type="ECO:0008006" key="3">
    <source>
        <dbReference type="Google" id="ProtNLM"/>
    </source>
</evidence>
<keyword evidence="2" id="KW-1185">Reference proteome</keyword>
<dbReference type="Pfam" id="PF09814">
    <property type="entry name" value="HECT_2"/>
    <property type="match status" value="1"/>
</dbReference>
<evidence type="ECO:0000313" key="1">
    <source>
        <dbReference type="EMBL" id="KND05067.1"/>
    </source>
</evidence>
<dbReference type="PANTHER" id="PTHR31531:SF2">
    <property type="entry name" value="E3 UBIQUITIN-PROTEIN LIGASE E3D"/>
    <property type="match status" value="1"/>
</dbReference>
<dbReference type="GO" id="GO:0005634">
    <property type="term" value="C:nucleus"/>
    <property type="evidence" value="ECO:0007669"/>
    <property type="project" value="TreeGrafter"/>
</dbReference>
<sequence>MSSQSSFPPAFLEILPNVRSLTISINESPERLPVEKLKFQEKSISYTPNEQDPPQILSLPVSIDPRSATTTVKSENVDLKFSLRSSLDDYKSRSATDPGAAIKAFQGLTQIHCQTCKTAFLPTSSPDEASEQAHHFRRIIDMPSEYWHELTDCWACHREDYSQLPGQKAGVILAQRHAVLVARSYVVLHPEDVDLPRLSVDLAGANKGSLRLGRYAPALCASCQQPVGECYFDEIPQDATNIAEHIRGVKLFRYWVDFVVADTASSPLTTEKDALNRTFVSFFADDLLESADAHASYRFIIQTQGSDEPRLLLWILNWNMAVSTNTPVHDILDPTMDATSLERVLSIYTQNLGHSEKMHPAMKILYLDCSQSVTSAQESIVTSWRGNGQVESISLHPSLHDQVLTALRVSTAYLPPAKRDLNGFKVGFILR</sequence>
<dbReference type="GO" id="GO:0000151">
    <property type="term" value="C:ubiquitin ligase complex"/>
    <property type="evidence" value="ECO:0007669"/>
    <property type="project" value="TreeGrafter"/>
</dbReference>
<dbReference type="GO" id="GO:0000209">
    <property type="term" value="P:protein polyubiquitination"/>
    <property type="evidence" value="ECO:0007669"/>
    <property type="project" value="TreeGrafter"/>
</dbReference>
<dbReference type="GO" id="GO:0061630">
    <property type="term" value="F:ubiquitin protein ligase activity"/>
    <property type="evidence" value="ECO:0007669"/>
    <property type="project" value="TreeGrafter"/>
</dbReference>
<dbReference type="GO" id="GO:0031624">
    <property type="term" value="F:ubiquitin conjugating enzyme binding"/>
    <property type="evidence" value="ECO:0007669"/>
    <property type="project" value="TreeGrafter"/>
</dbReference>
<dbReference type="GO" id="GO:0030332">
    <property type="term" value="F:cyclin binding"/>
    <property type="evidence" value="ECO:0007669"/>
    <property type="project" value="TreeGrafter"/>
</dbReference>
<gene>
    <name evidence="1" type="ORF">SPPG_00742</name>
</gene>